<accession>A0A7J6UQP3</accession>
<dbReference type="Proteomes" id="UP000554482">
    <property type="component" value="Unassembled WGS sequence"/>
</dbReference>
<dbReference type="OrthoDB" id="48036at2759"/>
<reference evidence="1 2" key="1">
    <citation type="submission" date="2020-06" db="EMBL/GenBank/DDBJ databases">
        <title>Transcriptomic and genomic resources for Thalictrum thalictroides and T. hernandezii: Facilitating candidate gene discovery in an emerging model plant lineage.</title>
        <authorList>
            <person name="Arias T."/>
            <person name="Riano-Pachon D.M."/>
            <person name="Di Stilio V.S."/>
        </authorList>
    </citation>
    <scope>NUCLEOTIDE SEQUENCE [LARGE SCALE GENOMIC DNA]</scope>
    <source>
        <strain evidence="2">cv. WT478/WT964</strain>
        <tissue evidence="1">Leaves</tissue>
    </source>
</reference>
<proteinExistence type="predicted"/>
<sequence>MKQKEELIEKYPILDPENESGQENLEALRLKFRSISATLNVKLEYVGYPKLSEENSIDF</sequence>
<name>A0A7J6UQP3_THATH</name>
<dbReference type="EMBL" id="JABWDY010044809">
    <property type="protein sequence ID" value="KAF5174894.1"/>
    <property type="molecule type" value="Genomic_DNA"/>
</dbReference>
<comment type="caution">
    <text evidence="1">The sequence shown here is derived from an EMBL/GenBank/DDBJ whole genome shotgun (WGS) entry which is preliminary data.</text>
</comment>
<evidence type="ECO:0000313" key="1">
    <source>
        <dbReference type="EMBL" id="KAF5174894.1"/>
    </source>
</evidence>
<organism evidence="1 2">
    <name type="scientific">Thalictrum thalictroides</name>
    <name type="common">Rue-anemone</name>
    <name type="synonym">Anemone thalictroides</name>
    <dbReference type="NCBI Taxonomy" id="46969"/>
    <lineage>
        <taxon>Eukaryota</taxon>
        <taxon>Viridiplantae</taxon>
        <taxon>Streptophyta</taxon>
        <taxon>Embryophyta</taxon>
        <taxon>Tracheophyta</taxon>
        <taxon>Spermatophyta</taxon>
        <taxon>Magnoliopsida</taxon>
        <taxon>Ranunculales</taxon>
        <taxon>Ranunculaceae</taxon>
        <taxon>Thalictroideae</taxon>
        <taxon>Thalictrum</taxon>
    </lineage>
</organism>
<dbReference type="AlphaFoldDB" id="A0A7J6UQP3"/>
<gene>
    <name evidence="1" type="ORF">FRX31_035519</name>
</gene>
<keyword evidence="2" id="KW-1185">Reference proteome</keyword>
<protein>
    <submittedName>
        <fullName evidence="1">Uncharacterized protein</fullName>
    </submittedName>
</protein>
<evidence type="ECO:0000313" key="2">
    <source>
        <dbReference type="Proteomes" id="UP000554482"/>
    </source>
</evidence>